<dbReference type="RefSeq" id="WP_015097466.1">
    <property type="nucleotide sequence ID" value="NC_019673.1"/>
</dbReference>
<feature type="compositionally biased region" description="Pro residues" evidence="3">
    <location>
        <begin position="98"/>
        <end position="110"/>
    </location>
</feature>
<evidence type="ECO:0000256" key="2">
    <source>
        <dbReference type="PIRSR" id="PIRSR605754-1"/>
    </source>
</evidence>
<dbReference type="SUPFAM" id="SSF63817">
    <property type="entry name" value="Sortase"/>
    <property type="match status" value="1"/>
</dbReference>
<dbReference type="eggNOG" id="COG3764">
    <property type="taxonomic scope" value="Bacteria"/>
</dbReference>
<dbReference type="Pfam" id="PF04203">
    <property type="entry name" value="Sortase"/>
    <property type="match status" value="1"/>
</dbReference>
<feature type="active site" description="Proton donor/acceptor" evidence="2">
    <location>
        <position position="381"/>
    </location>
</feature>
<dbReference type="GO" id="GO:0016787">
    <property type="term" value="F:hydrolase activity"/>
    <property type="evidence" value="ECO:0007669"/>
    <property type="project" value="UniProtKB-KW"/>
</dbReference>
<dbReference type="InterPro" id="IPR053465">
    <property type="entry name" value="Sortase_Class_E"/>
</dbReference>
<dbReference type="STRING" id="1179773.BN6_00190"/>
<dbReference type="AlphaFoldDB" id="K3W416"/>
<keyword evidence="1" id="KW-0378">Hydrolase</keyword>
<dbReference type="PATRIC" id="fig|1179773.3.peg.18"/>
<dbReference type="NCBIfam" id="NF033747">
    <property type="entry name" value="class_E_sortase"/>
    <property type="match status" value="1"/>
</dbReference>
<name>K3W416_SACES</name>
<evidence type="ECO:0000313" key="4">
    <source>
        <dbReference type="EMBL" id="CCH27352.1"/>
    </source>
</evidence>
<dbReference type="HOGENOM" id="CLU_523617_0_0_11"/>
<feature type="active site" description="Acyl-thioester intermediate" evidence="2">
    <location>
        <position position="486"/>
    </location>
</feature>
<gene>
    <name evidence="4" type="ordered locus">BN6_00190</name>
</gene>
<proteinExistence type="predicted"/>
<dbReference type="InterPro" id="IPR005754">
    <property type="entry name" value="Sortase"/>
</dbReference>
<evidence type="ECO:0008006" key="6">
    <source>
        <dbReference type="Google" id="ProtNLM"/>
    </source>
</evidence>
<feature type="compositionally biased region" description="Pro residues" evidence="3">
    <location>
        <begin position="141"/>
        <end position="158"/>
    </location>
</feature>
<evidence type="ECO:0000256" key="1">
    <source>
        <dbReference type="ARBA" id="ARBA00022801"/>
    </source>
</evidence>
<dbReference type="CDD" id="cd05830">
    <property type="entry name" value="Sortase_E"/>
    <property type="match status" value="1"/>
</dbReference>
<dbReference type="InterPro" id="IPR023365">
    <property type="entry name" value="Sortase_dom-sf"/>
</dbReference>
<dbReference type="KEGG" id="sesp:BN6_00190"/>
<feature type="compositionally biased region" description="Acidic residues" evidence="3">
    <location>
        <begin position="223"/>
        <end position="249"/>
    </location>
</feature>
<sequence>MSHDPPPPQGGPSGPPPGRPPRPRPGDRRPVAPPPPGPEEVTRISSGSWDEPSVRGPLVPPDGPPRAVDPRAPGPRPDGPSLSGRLTGDDRGPRGEAVPPPGRAPRPEPPADATRYTNAFSGSLPPPPGPNQTGPHRARPPHPGPAHPGPAHPGPPQPGSAQPGSAPLGSAPLGPAQAGPLHAGPPRAGLGPAGAVPPGARPAPPRRPRPVDPPTEVIAPVVDEYDDEYDDYDDSYDDEYYDDVEDDHEEPATPPKDSAARKTVRAVGELLITAGLVILLFVVYEVYVTDLISAGKQDDATHALDDKWGANTVEPTDEQRQAKYDLIAGQAFAKMYIPVFGPDYKFSVVEGTTDKDLEIGPGHYVNTALPGNPGNFAVAGHRVGKGAPFNDLDLLESCDAIVVETQTDWFVYRMLPKSAEIAGWAQSDKAKAKTCEKVSPLGGSYDKTVGQEIVLPTQGEVINAVPHFTGTAPEAQQAALMTLTTCHPRFSDKQRLIVHAVLTQAYPKAPGFVPEELKEQ</sequence>
<evidence type="ECO:0000256" key="3">
    <source>
        <dbReference type="SAM" id="MobiDB-lite"/>
    </source>
</evidence>
<dbReference type="InterPro" id="IPR042003">
    <property type="entry name" value="Sortase_E"/>
</dbReference>
<dbReference type="Gene3D" id="2.40.260.10">
    <property type="entry name" value="Sortase"/>
    <property type="match status" value="1"/>
</dbReference>
<feature type="compositionally biased region" description="Pro residues" evidence="3">
    <location>
        <begin position="1"/>
        <end position="20"/>
    </location>
</feature>
<organism evidence="4 5">
    <name type="scientific">Saccharothrix espanaensis (strain ATCC 51144 / DSM 44229 / JCM 9112 / NBRC 15066 / NRRL 15764)</name>
    <dbReference type="NCBI Taxonomy" id="1179773"/>
    <lineage>
        <taxon>Bacteria</taxon>
        <taxon>Bacillati</taxon>
        <taxon>Actinomycetota</taxon>
        <taxon>Actinomycetes</taxon>
        <taxon>Pseudonocardiales</taxon>
        <taxon>Pseudonocardiaceae</taxon>
        <taxon>Saccharothrix</taxon>
    </lineage>
</organism>
<keyword evidence="5" id="KW-1185">Reference proteome</keyword>
<feature type="compositionally biased region" description="Low complexity" evidence="3">
    <location>
        <begin position="178"/>
        <end position="198"/>
    </location>
</feature>
<accession>K3W416</accession>
<dbReference type="Proteomes" id="UP000006281">
    <property type="component" value="Chromosome"/>
</dbReference>
<evidence type="ECO:0000313" key="5">
    <source>
        <dbReference type="Proteomes" id="UP000006281"/>
    </source>
</evidence>
<dbReference type="EMBL" id="HE804045">
    <property type="protein sequence ID" value="CCH27352.1"/>
    <property type="molecule type" value="Genomic_DNA"/>
</dbReference>
<reference evidence="4 5" key="1">
    <citation type="journal article" date="2012" name="BMC Genomics">
        <title>Complete genome sequence of Saccharothrix espanaensis DSM 44229T and comparison to the other completely sequenced Pseudonocardiaceae.</title>
        <authorList>
            <person name="Strobel T."/>
            <person name="Al-Dilaimi A."/>
            <person name="Blom J."/>
            <person name="Gessner A."/>
            <person name="Kalinowski J."/>
            <person name="Luzhetska M."/>
            <person name="Puhler A."/>
            <person name="Szczepanowski R."/>
            <person name="Bechthold A."/>
            <person name="Ruckert C."/>
        </authorList>
    </citation>
    <scope>NUCLEOTIDE SEQUENCE [LARGE SCALE GENOMIC DNA]</scope>
    <source>
        <strain evidence="5">ATCC 51144 / DSM 44229 / JCM 9112 / NBRC 15066 / NRRL 15764</strain>
    </source>
</reference>
<protein>
    <recommendedName>
        <fullName evidence="6">LPXTG-site transpeptidase (Sortase) family protein</fullName>
    </recommendedName>
</protein>
<feature type="region of interest" description="Disordered" evidence="3">
    <location>
        <begin position="1"/>
        <end position="261"/>
    </location>
</feature>